<proteinExistence type="predicted"/>
<dbReference type="Proteomes" id="UP000184546">
    <property type="component" value="Unassembled WGS sequence"/>
</dbReference>
<reference evidence="4" key="1">
    <citation type="journal article" date="2017" name="Genome Biol.">
        <title>Comparative genomics reveals high biological diversity and specific adaptations in the industrially and medically important fungal genus Aspergillus.</title>
        <authorList>
            <person name="de Vries R.P."/>
            <person name="Riley R."/>
            <person name="Wiebenga A."/>
            <person name="Aguilar-Osorio G."/>
            <person name="Amillis S."/>
            <person name="Uchima C.A."/>
            <person name="Anderluh G."/>
            <person name="Asadollahi M."/>
            <person name="Askin M."/>
            <person name="Barry K."/>
            <person name="Battaglia E."/>
            <person name="Bayram O."/>
            <person name="Benocci T."/>
            <person name="Braus-Stromeyer S.A."/>
            <person name="Caldana C."/>
            <person name="Canovas D."/>
            <person name="Cerqueira G.C."/>
            <person name="Chen F."/>
            <person name="Chen W."/>
            <person name="Choi C."/>
            <person name="Clum A."/>
            <person name="Dos Santos R.A."/>
            <person name="Damasio A.R."/>
            <person name="Diallinas G."/>
            <person name="Emri T."/>
            <person name="Fekete E."/>
            <person name="Flipphi M."/>
            <person name="Freyberg S."/>
            <person name="Gallo A."/>
            <person name="Gournas C."/>
            <person name="Habgood R."/>
            <person name="Hainaut M."/>
            <person name="Harispe M.L."/>
            <person name="Henrissat B."/>
            <person name="Hilden K.S."/>
            <person name="Hope R."/>
            <person name="Hossain A."/>
            <person name="Karabika E."/>
            <person name="Karaffa L."/>
            <person name="Karanyi Z."/>
            <person name="Krasevec N."/>
            <person name="Kuo A."/>
            <person name="Kusch H."/>
            <person name="LaButti K."/>
            <person name="Lagendijk E.L."/>
            <person name="Lapidus A."/>
            <person name="Levasseur A."/>
            <person name="Lindquist E."/>
            <person name="Lipzen A."/>
            <person name="Logrieco A.F."/>
            <person name="MacCabe A."/>
            <person name="Maekelae M.R."/>
            <person name="Malavazi I."/>
            <person name="Melin P."/>
            <person name="Meyer V."/>
            <person name="Mielnichuk N."/>
            <person name="Miskei M."/>
            <person name="Molnar A.P."/>
            <person name="Mule G."/>
            <person name="Ngan C.Y."/>
            <person name="Orejas M."/>
            <person name="Orosz E."/>
            <person name="Ouedraogo J.P."/>
            <person name="Overkamp K.M."/>
            <person name="Park H.-S."/>
            <person name="Perrone G."/>
            <person name="Piumi F."/>
            <person name="Punt P.J."/>
            <person name="Ram A.F."/>
            <person name="Ramon A."/>
            <person name="Rauscher S."/>
            <person name="Record E."/>
            <person name="Riano-Pachon D.M."/>
            <person name="Robert V."/>
            <person name="Roehrig J."/>
            <person name="Ruller R."/>
            <person name="Salamov A."/>
            <person name="Salih N.S."/>
            <person name="Samson R.A."/>
            <person name="Sandor E."/>
            <person name="Sanguinetti M."/>
            <person name="Schuetze T."/>
            <person name="Sepcic K."/>
            <person name="Shelest E."/>
            <person name="Sherlock G."/>
            <person name="Sophianopoulou V."/>
            <person name="Squina F.M."/>
            <person name="Sun H."/>
            <person name="Susca A."/>
            <person name="Todd R.B."/>
            <person name="Tsang A."/>
            <person name="Unkles S.E."/>
            <person name="van de Wiele N."/>
            <person name="van Rossen-Uffink D."/>
            <person name="Oliveira J.V."/>
            <person name="Vesth T.C."/>
            <person name="Visser J."/>
            <person name="Yu J.-H."/>
            <person name="Zhou M."/>
            <person name="Andersen M.R."/>
            <person name="Archer D.B."/>
            <person name="Baker S.E."/>
            <person name="Benoit I."/>
            <person name="Brakhage A.A."/>
            <person name="Braus G.H."/>
            <person name="Fischer R."/>
            <person name="Frisvad J.C."/>
            <person name="Goldman G.H."/>
            <person name="Houbraken J."/>
            <person name="Oakley B."/>
            <person name="Pocsi I."/>
            <person name="Scazzocchio C."/>
            <person name="Seiboth B."/>
            <person name="vanKuyk P.A."/>
            <person name="Wortman J."/>
            <person name="Dyer P.S."/>
            <person name="Grigoriev I.V."/>
        </authorList>
    </citation>
    <scope>NUCLEOTIDE SEQUENCE [LARGE SCALE GENOMIC DNA]</scope>
    <source>
        <strain evidence="4">ATCC 16872 / CBS 172.66 / WB 5094</strain>
    </source>
</reference>
<organism evidence="3 4">
    <name type="scientific">Aspergillus aculeatus (strain ATCC 16872 / CBS 172.66 / WB 5094)</name>
    <dbReference type="NCBI Taxonomy" id="690307"/>
    <lineage>
        <taxon>Eukaryota</taxon>
        <taxon>Fungi</taxon>
        <taxon>Dikarya</taxon>
        <taxon>Ascomycota</taxon>
        <taxon>Pezizomycotina</taxon>
        <taxon>Eurotiomycetes</taxon>
        <taxon>Eurotiomycetidae</taxon>
        <taxon>Eurotiales</taxon>
        <taxon>Aspergillaceae</taxon>
        <taxon>Aspergillus</taxon>
        <taxon>Aspergillus subgen. Circumdati</taxon>
    </lineage>
</organism>
<dbReference type="VEuPathDB" id="FungiDB:ASPACDRAFT_64507"/>
<accession>A0A1L9WGJ4</accession>
<evidence type="ECO:0000256" key="2">
    <source>
        <dbReference type="SAM" id="MobiDB-lite"/>
    </source>
</evidence>
<dbReference type="OMA" id="DIMALTC"/>
<feature type="region of interest" description="Disordered" evidence="2">
    <location>
        <begin position="191"/>
        <end position="225"/>
    </location>
</feature>
<dbReference type="GeneID" id="30977820"/>
<dbReference type="AlphaFoldDB" id="A0A1L9WGJ4"/>
<feature type="region of interest" description="Disordered" evidence="2">
    <location>
        <begin position="245"/>
        <end position="289"/>
    </location>
</feature>
<protein>
    <submittedName>
        <fullName evidence="3">Uncharacterized protein</fullName>
    </submittedName>
</protein>
<dbReference type="EMBL" id="KV878990">
    <property type="protein sequence ID" value="OJJ95227.1"/>
    <property type="molecule type" value="Genomic_DNA"/>
</dbReference>
<name>A0A1L9WGJ4_ASPA1</name>
<evidence type="ECO:0000313" key="3">
    <source>
        <dbReference type="EMBL" id="OJJ95227.1"/>
    </source>
</evidence>
<evidence type="ECO:0000313" key="4">
    <source>
        <dbReference type="Proteomes" id="UP000184546"/>
    </source>
</evidence>
<feature type="coiled-coil region" evidence="1">
    <location>
        <begin position="119"/>
        <end position="146"/>
    </location>
</feature>
<keyword evidence="4" id="KW-1185">Reference proteome</keyword>
<dbReference type="OrthoDB" id="4477004at2759"/>
<evidence type="ECO:0000256" key="1">
    <source>
        <dbReference type="SAM" id="Coils"/>
    </source>
</evidence>
<keyword evidence="1" id="KW-0175">Coiled coil</keyword>
<dbReference type="RefSeq" id="XP_020051567.1">
    <property type="nucleotide sequence ID" value="XM_020204006.1"/>
</dbReference>
<gene>
    <name evidence="3" type="ORF">ASPACDRAFT_64507</name>
</gene>
<sequence>MGKKSPTKPKINIKIKMKNKESKIRDKIDDILALTHQRSPQIQGLWFENESYTDIPTVVECLEDARLERTPESYAELVDLVARSMPSKREGKDLHYEHYALTSMPSRATAACQAEWKTLLNARRNMEQQEEIVQETEELLSEWGERGQRLLHMYAYVTRCWTNGLKKAFEHGYSYEECVIRLNRAVLSRQRKSEAVGKRRHPRVMPGDAWTASKGGKSPAPVTTQDLDDFGLIINDLGLVESRRQYERAQPAAAQGGVDQSADQVSRPADVDDDDDNGHDYRSRKRRRL</sequence>